<evidence type="ECO:0008006" key="4">
    <source>
        <dbReference type="Google" id="ProtNLM"/>
    </source>
</evidence>
<keyword evidence="3" id="KW-1185">Reference proteome</keyword>
<evidence type="ECO:0000313" key="2">
    <source>
        <dbReference type="EMBL" id="KAI9258117.1"/>
    </source>
</evidence>
<dbReference type="AlphaFoldDB" id="A0AAD5PE03"/>
<evidence type="ECO:0000256" key="1">
    <source>
        <dbReference type="SAM" id="Phobius"/>
    </source>
</evidence>
<organism evidence="2 3">
    <name type="scientific">Phascolomyces articulosus</name>
    <dbReference type="NCBI Taxonomy" id="60185"/>
    <lineage>
        <taxon>Eukaryota</taxon>
        <taxon>Fungi</taxon>
        <taxon>Fungi incertae sedis</taxon>
        <taxon>Mucoromycota</taxon>
        <taxon>Mucoromycotina</taxon>
        <taxon>Mucoromycetes</taxon>
        <taxon>Mucorales</taxon>
        <taxon>Lichtheimiaceae</taxon>
        <taxon>Phascolomyces</taxon>
    </lineage>
</organism>
<evidence type="ECO:0000313" key="3">
    <source>
        <dbReference type="Proteomes" id="UP001209540"/>
    </source>
</evidence>
<keyword evidence="1" id="KW-0812">Transmembrane</keyword>
<feature type="transmembrane region" description="Helical" evidence="1">
    <location>
        <begin position="311"/>
        <end position="331"/>
    </location>
</feature>
<gene>
    <name evidence="2" type="ORF">BDA99DRAFT_561546</name>
</gene>
<proteinExistence type="predicted"/>
<dbReference type="PANTHER" id="PTHR36124:SF1">
    <property type="entry name" value="ER-BOUND OXYGENASE MPAB_MPAB'_RUBBER OXYGENASE CATALYTIC DOMAIN-CONTAINING PROTEIN"/>
    <property type="match status" value="1"/>
</dbReference>
<dbReference type="InterPro" id="IPR046366">
    <property type="entry name" value="MPAB"/>
</dbReference>
<reference evidence="2" key="1">
    <citation type="journal article" date="2022" name="IScience">
        <title>Evolution of zygomycete secretomes and the origins of terrestrial fungal ecologies.</title>
        <authorList>
            <person name="Chang Y."/>
            <person name="Wang Y."/>
            <person name="Mondo S."/>
            <person name="Ahrendt S."/>
            <person name="Andreopoulos W."/>
            <person name="Barry K."/>
            <person name="Beard J."/>
            <person name="Benny G.L."/>
            <person name="Blankenship S."/>
            <person name="Bonito G."/>
            <person name="Cuomo C."/>
            <person name="Desiro A."/>
            <person name="Gervers K.A."/>
            <person name="Hundley H."/>
            <person name="Kuo A."/>
            <person name="LaButti K."/>
            <person name="Lang B.F."/>
            <person name="Lipzen A."/>
            <person name="O'Donnell K."/>
            <person name="Pangilinan J."/>
            <person name="Reynolds N."/>
            <person name="Sandor L."/>
            <person name="Smith M.E."/>
            <person name="Tsang A."/>
            <person name="Grigoriev I.V."/>
            <person name="Stajich J.E."/>
            <person name="Spatafora J.W."/>
        </authorList>
    </citation>
    <scope>NUCLEOTIDE SEQUENCE</scope>
    <source>
        <strain evidence="2">RSA 2281</strain>
    </source>
</reference>
<dbReference type="Proteomes" id="UP001209540">
    <property type="component" value="Unassembled WGS sequence"/>
</dbReference>
<protein>
    <recommendedName>
        <fullName evidence="4">ER-bound oxygenase mpaB/mpaB'/Rubber oxygenase catalytic domain-containing protein</fullName>
    </recommendedName>
</protein>
<accession>A0AAD5PE03</accession>
<feature type="transmembrane region" description="Helical" evidence="1">
    <location>
        <begin position="282"/>
        <end position="305"/>
    </location>
</feature>
<keyword evidence="1" id="KW-0472">Membrane</keyword>
<reference evidence="2" key="2">
    <citation type="submission" date="2023-02" db="EMBL/GenBank/DDBJ databases">
        <authorList>
            <consortium name="DOE Joint Genome Institute"/>
            <person name="Mondo S.J."/>
            <person name="Chang Y."/>
            <person name="Wang Y."/>
            <person name="Ahrendt S."/>
            <person name="Andreopoulos W."/>
            <person name="Barry K."/>
            <person name="Beard J."/>
            <person name="Benny G.L."/>
            <person name="Blankenship S."/>
            <person name="Bonito G."/>
            <person name="Cuomo C."/>
            <person name="Desiro A."/>
            <person name="Gervers K.A."/>
            <person name="Hundley H."/>
            <person name="Kuo A."/>
            <person name="LaButti K."/>
            <person name="Lang B.F."/>
            <person name="Lipzen A."/>
            <person name="O'Donnell K."/>
            <person name="Pangilinan J."/>
            <person name="Reynolds N."/>
            <person name="Sandor L."/>
            <person name="Smith M.W."/>
            <person name="Tsang A."/>
            <person name="Grigoriev I.V."/>
            <person name="Stajich J.E."/>
            <person name="Spatafora J.W."/>
        </authorList>
    </citation>
    <scope>NUCLEOTIDE SEQUENCE</scope>
    <source>
        <strain evidence="2">RSA 2281</strain>
    </source>
</reference>
<dbReference type="EMBL" id="JAIXMP010000019">
    <property type="protein sequence ID" value="KAI9258117.1"/>
    <property type="molecule type" value="Genomic_DNA"/>
</dbReference>
<dbReference type="PANTHER" id="PTHR36124">
    <property type="match status" value="1"/>
</dbReference>
<dbReference type="GO" id="GO:0016491">
    <property type="term" value="F:oxidoreductase activity"/>
    <property type="evidence" value="ECO:0007669"/>
    <property type="project" value="InterPro"/>
</dbReference>
<keyword evidence="1" id="KW-1133">Transmembrane helix</keyword>
<feature type="transmembrane region" description="Helical" evidence="1">
    <location>
        <begin position="29"/>
        <end position="48"/>
    </location>
</feature>
<comment type="caution">
    <text evidence="2">The sequence shown here is derived from an EMBL/GenBank/DDBJ whole genome shotgun (WGS) entry which is preliminary data.</text>
</comment>
<name>A0AAD5PE03_9FUNG</name>
<sequence length="386" mass="45035">MSTVPTLNYFPDSGIPWIKLLLEKEPTQLGIEITAGVMASLLIIYLLVVRSLRFRYINELKQKYPDPSVALHDITVAEEVLNSSARKEFPFILQTSLELALFRTYSVPTISKLLYATGEFTRNTRKRAEDTELILMEMADGYGHIEQAKRKNANLPQAEVDEQCQRQKQALKRLNEIHGKYNILNGDYLYTLSLFIVEPIKWVNRYEWRQLEQLEINAIYRLWYEIGKGMNLKDIPPTVEEMVEFHKQYSREKVRYAPTNWKIGKPTVEHLLTKFPKFMRPIFSPIVYGVLPAILEPIDVAGFGLEQPKPWVVQLISIGFYLRAFFIRYFMLPRFTPIIRTPMKPDPKTNRYKPLYNVYEPTYPDGYCIFELGPDKMKPAICPVAH</sequence>